<gene>
    <name evidence="1" type="ORF">MBCUT_02660</name>
</gene>
<proteinExistence type="predicted"/>
<protein>
    <submittedName>
        <fullName evidence="1">Uncharacterized protein</fullName>
    </submittedName>
</protein>
<dbReference type="EMBL" id="LWMW01000044">
    <property type="protein sequence ID" value="KZX17398.1"/>
    <property type="molecule type" value="Genomic_DNA"/>
</dbReference>
<accession>A0A166F7K8</accession>
<keyword evidence="2" id="KW-1185">Reference proteome</keyword>
<sequence length="86" mass="10138">MCGNISKNKDLAFVPYEDYHNVLKSLDSNKIITNKEINCSNYTVSRWSSIVNEFIFRMTGDGHGTDQQDLFIWLFNSYTYEHENLY</sequence>
<name>A0A166F7K8_9EURY</name>
<comment type="caution">
    <text evidence="1">The sequence shown here is derived from an EMBL/GenBank/DDBJ whole genome shotgun (WGS) entry which is preliminary data.</text>
</comment>
<reference evidence="1 2" key="1">
    <citation type="submission" date="2016-04" db="EMBL/GenBank/DDBJ databases">
        <title>Genome sequence of Methanobrevibacter cuticularis DSM 11139.</title>
        <authorList>
            <person name="Poehlein A."/>
            <person name="Seedorf H."/>
            <person name="Daniel R."/>
        </authorList>
    </citation>
    <scope>NUCLEOTIDE SEQUENCE [LARGE SCALE GENOMIC DNA]</scope>
    <source>
        <strain evidence="1 2">DSM 11139</strain>
    </source>
</reference>
<organism evidence="1 2">
    <name type="scientific">Methanobrevibacter cuticularis</name>
    <dbReference type="NCBI Taxonomy" id="47311"/>
    <lineage>
        <taxon>Archaea</taxon>
        <taxon>Methanobacteriati</taxon>
        <taxon>Methanobacteriota</taxon>
        <taxon>Methanomada group</taxon>
        <taxon>Methanobacteria</taxon>
        <taxon>Methanobacteriales</taxon>
        <taxon>Methanobacteriaceae</taxon>
        <taxon>Methanobrevibacter</taxon>
    </lineage>
</organism>
<evidence type="ECO:0000313" key="2">
    <source>
        <dbReference type="Proteomes" id="UP000077275"/>
    </source>
</evidence>
<dbReference type="RefSeq" id="WP_067257833.1">
    <property type="nucleotide sequence ID" value="NZ_LWMW01000044.1"/>
</dbReference>
<dbReference type="Proteomes" id="UP000077275">
    <property type="component" value="Unassembled WGS sequence"/>
</dbReference>
<dbReference type="AlphaFoldDB" id="A0A166F7K8"/>
<evidence type="ECO:0000313" key="1">
    <source>
        <dbReference type="EMBL" id="KZX17398.1"/>
    </source>
</evidence>